<dbReference type="Proteomes" id="UP000040578">
    <property type="component" value="Unassembled WGS sequence"/>
</dbReference>
<sequence length="365" mass="41079">MVVFESKINPVFNIGHHETVSIKDAVSKSLITDSVLVSVAMLPESEPLTDEKLSKVKPPFLKTSLSSDGEQQEVGLLLAPLVIIKALLHIKQGVSFNAQPEVRKIHDTALTSLFSHESIHMCSVAKNKDTGNQIGLPSSKVLRTLSNMLNFTSTRTDSSMSAGQCELHQYHVEHHSRDMCTPSRNSGEKSREILISSLQNKELIDVMRATGGEQLVLESECLSEPIGLSWSREVDATDGFLGKVGMPGLQKIDLTPTFYGDETGILDDFFENVMSKYIPLPPENSEHTSRGLHYRFSSWSDTPSVRIQLAKMQKIFATVSDENVQFILNENYHLLETERTMIFEPRKKYRERRFDYGYSDQEEKP</sequence>
<evidence type="ECO:0000259" key="1">
    <source>
        <dbReference type="Pfam" id="PF02510"/>
    </source>
</evidence>
<proteinExistence type="predicted"/>
<feature type="domain" description="Surface presentation of antigen" evidence="1">
    <location>
        <begin position="288"/>
        <end position="348"/>
    </location>
</feature>
<reference evidence="2 3" key="1">
    <citation type="submission" date="2015-03" db="EMBL/GenBank/DDBJ databases">
        <authorList>
            <consortium name="Pathogen Informatics"/>
            <person name="Murphy D."/>
        </authorList>
    </citation>
    <scope>NUCLEOTIDE SEQUENCE [LARGE SCALE GENOMIC DNA]</scope>
    <source>
        <strain evidence="3">type strain: CIP110231</strain>
    </source>
</reference>
<dbReference type="Pfam" id="PF02510">
    <property type="entry name" value="SPAN"/>
    <property type="match status" value="1"/>
</dbReference>
<accession>A0ABM9SLP9</accession>
<dbReference type="RefSeq" id="WP_049601159.1">
    <property type="nucleotide sequence ID" value="NZ_CPYD01000014.1"/>
</dbReference>
<keyword evidence="3" id="KW-1185">Reference proteome</keyword>
<evidence type="ECO:0000313" key="2">
    <source>
        <dbReference type="EMBL" id="CNF07387.1"/>
    </source>
</evidence>
<evidence type="ECO:0000313" key="3">
    <source>
        <dbReference type="Proteomes" id="UP000040578"/>
    </source>
</evidence>
<comment type="caution">
    <text evidence="2">The sequence shown here is derived from an EMBL/GenBank/DDBJ whole genome shotgun (WGS) entry which is preliminary data.</text>
</comment>
<gene>
    <name evidence="2" type="ORF">ERS137967_03251</name>
</gene>
<organism evidence="2 3">
    <name type="scientific">Yersinia nurmii</name>
    <dbReference type="NCBI Taxonomy" id="685706"/>
    <lineage>
        <taxon>Bacteria</taxon>
        <taxon>Pseudomonadati</taxon>
        <taxon>Pseudomonadota</taxon>
        <taxon>Gammaproteobacteria</taxon>
        <taxon>Enterobacterales</taxon>
        <taxon>Yersiniaceae</taxon>
        <taxon>Yersinia</taxon>
    </lineage>
</organism>
<dbReference type="InterPro" id="IPR056746">
    <property type="entry name" value="SPAN_dom"/>
</dbReference>
<protein>
    <submittedName>
        <fullName evidence="2">Type III secretion protein</fullName>
    </submittedName>
</protein>
<dbReference type="EMBL" id="CPYD01000014">
    <property type="protein sequence ID" value="CNF07387.1"/>
    <property type="molecule type" value="Genomic_DNA"/>
</dbReference>
<name>A0ABM9SLP9_9GAMM</name>